<organism evidence="2 3">
    <name type="scientific">Jaapia argillacea MUCL 33604</name>
    <dbReference type="NCBI Taxonomy" id="933084"/>
    <lineage>
        <taxon>Eukaryota</taxon>
        <taxon>Fungi</taxon>
        <taxon>Dikarya</taxon>
        <taxon>Basidiomycota</taxon>
        <taxon>Agaricomycotina</taxon>
        <taxon>Agaricomycetes</taxon>
        <taxon>Agaricomycetidae</taxon>
        <taxon>Jaapiales</taxon>
        <taxon>Jaapiaceae</taxon>
        <taxon>Jaapia</taxon>
    </lineage>
</organism>
<dbReference type="AlphaFoldDB" id="A0A067P773"/>
<evidence type="ECO:0000313" key="3">
    <source>
        <dbReference type="Proteomes" id="UP000027265"/>
    </source>
</evidence>
<dbReference type="EMBL" id="KL197756">
    <property type="protein sequence ID" value="KDQ50753.1"/>
    <property type="molecule type" value="Genomic_DNA"/>
</dbReference>
<protein>
    <submittedName>
        <fullName evidence="2">Uncharacterized protein</fullName>
    </submittedName>
</protein>
<proteinExistence type="predicted"/>
<accession>A0A067P773</accession>
<reference evidence="3" key="1">
    <citation type="journal article" date="2014" name="Proc. Natl. Acad. Sci. U.S.A.">
        <title>Extensive sampling of basidiomycete genomes demonstrates inadequacy of the white-rot/brown-rot paradigm for wood decay fungi.</title>
        <authorList>
            <person name="Riley R."/>
            <person name="Salamov A.A."/>
            <person name="Brown D.W."/>
            <person name="Nagy L.G."/>
            <person name="Floudas D."/>
            <person name="Held B.W."/>
            <person name="Levasseur A."/>
            <person name="Lombard V."/>
            <person name="Morin E."/>
            <person name="Otillar R."/>
            <person name="Lindquist E.A."/>
            <person name="Sun H."/>
            <person name="LaButti K.M."/>
            <person name="Schmutz J."/>
            <person name="Jabbour D."/>
            <person name="Luo H."/>
            <person name="Baker S.E."/>
            <person name="Pisabarro A.G."/>
            <person name="Walton J.D."/>
            <person name="Blanchette R.A."/>
            <person name="Henrissat B."/>
            <person name="Martin F."/>
            <person name="Cullen D."/>
            <person name="Hibbett D.S."/>
            <person name="Grigoriev I.V."/>
        </authorList>
    </citation>
    <scope>NUCLEOTIDE SEQUENCE [LARGE SCALE GENOMIC DNA]</scope>
    <source>
        <strain evidence="3">MUCL 33604</strain>
    </source>
</reference>
<feature type="region of interest" description="Disordered" evidence="1">
    <location>
        <begin position="73"/>
        <end position="149"/>
    </location>
</feature>
<evidence type="ECO:0000256" key="1">
    <source>
        <dbReference type="SAM" id="MobiDB-lite"/>
    </source>
</evidence>
<keyword evidence="3" id="KW-1185">Reference proteome</keyword>
<dbReference type="InParanoid" id="A0A067P773"/>
<dbReference type="Proteomes" id="UP000027265">
    <property type="component" value="Unassembled WGS sequence"/>
</dbReference>
<dbReference type="HOGENOM" id="CLU_1749947_0_0_1"/>
<sequence>MPWNNYAWRAIRRQEKGEIGEVWRAHVDFQNDLGPQASVAPGSWLEICLTVVFERQVTSAILRPVFGECETDAETGEPIRDEGTGIDGWKNHMTPSHQEGLHGKLPRADALAGGRPCPLRGEGSGSLSTVTYKTRAKPSRSDHVQIRLP</sequence>
<feature type="compositionally biased region" description="Basic and acidic residues" evidence="1">
    <location>
        <begin position="139"/>
        <end position="149"/>
    </location>
</feature>
<evidence type="ECO:0000313" key="2">
    <source>
        <dbReference type="EMBL" id="KDQ50753.1"/>
    </source>
</evidence>
<name>A0A067P773_9AGAM</name>
<gene>
    <name evidence="2" type="ORF">JAAARDRAFT_551472</name>
</gene>